<dbReference type="SUPFAM" id="SSF52540">
    <property type="entry name" value="P-loop containing nucleoside triphosphate hydrolases"/>
    <property type="match status" value="1"/>
</dbReference>
<proteinExistence type="predicted"/>
<dbReference type="Gene3D" id="3.40.50.300">
    <property type="entry name" value="P-loop containing nucleotide triphosphate hydrolases"/>
    <property type="match status" value="1"/>
</dbReference>
<keyword evidence="1" id="KW-0347">Helicase</keyword>
<dbReference type="InterPro" id="IPR027417">
    <property type="entry name" value="P-loop_NTPase"/>
</dbReference>
<dbReference type="Proteomes" id="UP000501509">
    <property type="component" value="Segment"/>
</dbReference>
<gene>
    <name evidence="1" type="primary">5</name>
    <name evidence="1" type="ORF">SEA_ASHTON_5</name>
</gene>
<dbReference type="GO" id="GO:0004386">
    <property type="term" value="F:helicase activity"/>
    <property type="evidence" value="ECO:0007669"/>
    <property type="project" value="UniProtKB-KW"/>
</dbReference>
<keyword evidence="1" id="KW-0067">ATP-binding</keyword>
<sequence>MPDAAMPRLSWEACEGLFRQADAHLPEGKRFEYWKDSQTSAYKQLKKLPRNRIFLFFPTGEGKSKTALALVASQGYDKCVVLAPLKTHDAWKRDAAVLGLQVKVYTHEMFRQKGTHTPTNVPWIIDEYHKLGGHDGEGFKKWKRLSTKITELVVGASATPNYNKPDRAWCLEVAFDQSPTYGYGDWIYKHCITEPNRFAYYPIIHGFRDFPDVIGYLADKPWIAYIEDTATWTPLTLALTRQDKWWFERYGYSLRHHKIVASQMEKDHKRVNLDFIDEEGFIHGTITDRLSYLMYEHRNEHTHWLIFCAHKDVAEALYKTVQERWEDPDVWLITGDTKDIVPIREQFVAAESGWIICTTAIAEGVDGLDKVCHALLLLDDIVGDNAKRRQIIGRILPRGSADDAERIVVTAEFK</sequence>
<keyword evidence="1" id="KW-0547">Nucleotide-binding</keyword>
<dbReference type="EMBL" id="MT310875">
    <property type="protein sequence ID" value="QJD51745.1"/>
    <property type="molecule type" value="Genomic_DNA"/>
</dbReference>
<accession>A0A6M3T0E1</accession>
<evidence type="ECO:0000313" key="1">
    <source>
        <dbReference type="EMBL" id="QJD51745.1"/>
    </source>
</evidence>
<protein>
    <submittedName>
        <fullName evidence="1">DNA helicase</fullName>
    </submittedName>
</protein>
<organism evidence="1 2">
    <name type="scientific">Microbacterium phage Ashton</name>
    <dbReference type="NCBI Taxonomy" id="2562366"/>
    <lineage>
        <taxon>Viruses</taxon>
        <taxon>Duplodnaviria</taxon>
        <taxon>Heunggongvirae</taxon>
        <taxon>Uroviricota</taxon>
        <taxon>Caudoviricetes</taxon>
        <taxon>Eekayvirinae</taxon>
        <taxon>Akonivirus</taxon>
        <taxon>Akonivirus akoni</taxon>
    </lineage>
</organism>
<name>A0A6M3T0E1_9CAUD</name>
<reference evidence="1 2" key="1">
    <citation type="submission" date="2020-04" db="EMBL/GenBank/DDBJ databases">
        <authorList>
            <person name="Gonzalez R.M."/>
            <person name="Howells E.K."/>
            <person name="Otero L.A."/>
            <person name="Pollenz R.S."/>
            <person name="Robichaux K.C."/>
            <person name="Kistler A.L."/>
            <person name="Garlena R.A."/>
            <person name="Russell D.A."/>
            <person name="Pope W.H."/>
            <person name="Jacobs-Sera D."/>
            <person name="Hatfull G.F."/>
        </authorList>
    </citation>
    <scope>NUCLEOTIDE SEQUENCE [LARGE SCALE GENOMIC DNA]</scope>
</reference>
<keyword evidence="1" id="KW-0378">Hydrolase</keyword>
<evidence type="ECO:0000313" key="2">
    <source>
        <dbReference type="Proteomes" id="UP000501509"/>
    </source>
</evidence>